<sequence>GGYRFAALRGRNRTDDEPRIHRPGFARFHHQNQPPGRAAQHLPGAGRRGQGGRFVRGHRQARQNRPRWGEQGIAGKRLHGADY</sequence>
<name>A0A699XBQ6_TANCI</name>
<feature type="compositionally biased region" description="Basic residues" evidence="1">
    <location>
        <begin position="55"/>
        <end position="65"/>
    </location>
</feature>
<dbReference type="EMBL" id="BKCJ011837151">
    <property type="protein sequence ID" value="GFD57117.1"/>
    <property type="molecule type" value="Genomic_DNA"/>
</dbReference>
<evidence type="ECO:0000256" key="1">
    <source>
        <dbReference type="SAM" id="MobiDB-lite"/>
    </source>
</evidence>
<reference evidence="2" key="1">
    <citation type="journal article" date="2019" name="Sci. Rep.">
        <title>Draft genome of Tanacetum cinerariifolium, the natural source of mosquito coil.</title>
        <authorList>
            <person name="Yamashiro T."/>
            <person name="Shiraishi A."/>
            <person name="Satake H."/>
            <person name="Nakayama K."/>
        </authorList>
    </citation>
    <scope>NUCLEOTIDE SEQUENCE</scope>
</reference>
<gene>
    <name evidence="2" type="ORF">Tci_929086</name>
</gene>
<feature type="region of interest" description="Disordered" evidence="1">
    <location>
        <begin position="1"/>
        <end position="20"/>
    </location>
</feature>
<feature type="region of interest" description="Disordered" evidence="1">
    <location>
        <begin position="26"/>
        <end position="83"/>
    </location>
</feature>
<organism evidence="2">
    <name type="scientific">Tanacetum cinerariifolium</name>
    <name type="common">Dalmatian daisy</name>
    <name type="synonym">Chrysanthemum cinerariifolium</name>
    <dbReference type="NCBI Taxonomy" id="118510"/>
    <lineage>
        <taxon>Eukaryota</taxon>
        <taxon>Viridiplantae</taxon>
        <taxon>Streptophyta</taxon>
        <taxon>Embryophyta</taxon>
        <taxon>Tracheophyta</taxon>
        <taxon>Spermatophyta</taxon>
        <taxon>Magnoliopsida</taxon>
        <taxon>eudicotyledons</taxon>
        <taxon>Gunneridae</taxon>
        <taxon>Pentapetalae</taxon>
        <taxon>asterids</taxon>
        <taxon>campanulids</taxon>
        <taxon>Asterales</taxon>
        <taxon>Asteraceae</taxon>
        <taxon>Asteroideae</taxon>
        <taxon>Anthemideae</taxon>
        <taxon>Anthemidinae</taxon>
        <taxon>Tanacetum</taxon>
    </lineage>
</organism>
<dbReference type="AlphaFoldDB" id="A0A699XBQ6"/>
<evidence type="ECO:0000313" key="2">
    <source>
        <dbReference type="EMBL" id="GFD57117.1"/>
    </source>
</evidence>
<accession>A0A699XBQ6</accession>
<protein>
    <submittedName>
        <fullName evidence="2">Uncharacterized protein</fullName>
    </submittedName>
</protein>
<proteinExistence type="predicted"/>
<comment type="caution">
    <text evidence="2">The sequence shown here is derived from an EMBL/GenBank/DDBJ whole genome shotgun (WGS) entry which is preliminary data.</text>
</comment>
<feature type="non-terminal residue" evidence="2">
    <location>
        <position position="1"/>
    </location>
</feature>